<evidence type="ECO:0000313" key="3">
    <source>
        <dbReference type="EMBL" id="QOR57578.1"/>
    </source>
</evidence>
<sequence length="145" mass="16923">MKNDFKDDKLRWDLLPLKEIEDIVKVYTEGAKKYSDNSWQLLDNGYDRYKAALFRHLVLFEKGEEIDSETGCRHLAQVAWNAIAMLYHSKHKTPENLIKALDKRIEEKIDCCNSILDNIDKYEHNEGESRTRDSDISEDAGEVSE</sequence>
<dbReference type="InterPro" id="IPR044038">
    <property type="entry name" value="dATP/dGTP_diPOhydrolase_N"/>
</dbReference>
<organism evidence="3 4">
    <name type="scientific">uncultured phage cr125_1</name>
    <dbReference type="NCBI Taxonomy" id="2772091"/>
    <lineage>
        <taxon>Viruses</taxon>
        <taxon>Duplodnaviria</taxon>
        <taxon>Heunggongvirae</taxon>
        <taxon>Uroviricota</taxon>
        <taxon>Caudoviricetes</taxon>
        <taxon>Crassvirales</taxon>
        <taxon>Suoliviridae</taxon>
        <taxon>Uncouvirinae</taxon>
        <taxon>Aurodevirus</taxon>
        <taxon>Aurodevirus hominis</taxon>
    </lineage>
</organism>
<accession>A0A7M1RTD2</accession>
<evidence type="ECO:0000259" key="2">
    <source>
        <dbReference type="Pfam" id="PF18909"/>
    </source>
</evidence>
<dbReference type="Proteomes" id="UP000594004">
    <property type="component" value="Segment"/>
</dbReference>
<proteinExistence type="predicted"/>
<dbReference type="EMBL" id="MT774407">
    <property type="protein sequence ID" value="QOR57578.1"/>
    <property type="molecule type" value="Genomic_DNA"/>
</dbReference>
<feature type="compositionally biased region" description="Basic and acidic residues" evidence="1">
    <location>
        <begin position="125"/>
        <end position="135"/>
    </location>
</feature>
<evidence type="ECO:0000313" key="4">
    <source>
        <dbReference type="Proteomes" id="UP000594004"/>
    </source>
</evidence>
<reference evidence="3 4" key="1">
    <citation type="submission" date="2020-07" db="EMBL/GenBank/DDBJ databases">
        <title>Taxonomic proposal: Crassvirales, a new order of highly abundant and diverse bacterial viruses.</title>
        <authorList>
            <person name="Shkoporov A.N."/>
            <person name="Stockdale S.R."/>
            <person name="Guerin E."/>
            <person name="Ross R.P."/>
            <person name="Hill C."/>
        </authorList>
    </citation>
    <scope>NUCLEOTIDE SEQUENCE [LARGE SCALE GENOMIC DNA]</scope>
</reference>
<dbReference type="RefSeq" id="YP_010113218.1">
    <property type="nucleotide sequence ID" value="NC_055900.1"/>
</dbReference>
<evidence type="ECO:0000256" key="1">
    <source>
        <dbReference type="SAM" id="MobiDB-lite"/>
    </source>
</evidence>
<dbReference type="Pfam" id="PF18909">
    <property type="entry name" value="dGTP_diPhyd_N"/>
    <property type="match status" value="1"/>
</dbReference>
<feature type="compositionally biased region" description="Acidic residues" evidence="1">
    <location>
        <begin position="136"/>
        <end position="145"/>
    </location>
</feature>
<dbReference type="GeneID" id="65131726"/>
<feature type="domain" description="dATP/dGTP diphosphohydrolase N-terminal" evidence="2">
    <location>
        <begin position="3"/>
        <end position="92"/>
    </location>
</feature>
<dbReference type="KEGG" id="vg:65131726"/>
<protein>
    <recommendedName>
        <fullName evidence="2">dATP/dGTP diphosphohydrolase N-terminal domain-containing protein</fullName>
    </recommendedName>
</protein>
<keyword evidence="4" id="KW-1185">Reference proteome</keyword>
<name>A0A7M1RTD2_9CAUD</name>
<feature type="region of interest" description="Disordered" evidence="1">
    <location>
        <begin position="125"/>
        <end position="145"/>
    </location>
</feature>